<keyword evidence="7" id="KW-1185">Reference proteome</keyword>
<proteinExistence type="predicted"/>
<reference evidence="6 7" key="1">
    <citation type="submission" date="2018-07" db="EMBL/GenBank/DDBJ databases">
        <title>The complete nuclear genome of the prasinophyte Chloropicon primus (CCMP1205).</title>
        <authorList>
            <person name="Pombert J.-F."/>
            <person name="Otis C."/>
            <person name="Turmel M."/>
            <person name="Lemieux C."/>
        </authorList>
    </citation>
    <scope>NUCLEOTIDE SEQUENCE [LARGE SCALE GENOMIC DNA]</scope>
    <source>
        <strain evidence="6 7">CCMP1205</strain>
    </source>
</reference>
<dbReference type="GO" id="GO:0016020">
    <property type="term" value="C:membrane"/>
    <property type="evidence" value="ECO:0007669"/>
    <property type="project" value="UniProtKB-SubCell"/>
</dbReference>
<gene>
    <name evidence="6" type="ORF">A3770_18p82260</name>
</gene>
<name>A0A5B8MY61_9CHLO</name>
<evidence type="ECO:0000313" key="7">
    <source>
        <dbReference type="Proteomes" id="UP000316726"/>
    </source>
</evidence>
<dbReference type="Proteomes" id="UP000316726">
    <property type="component" value="Chromosome 18"/>
</dbReference>
<dbReference type="AlphaFoldDB" id="A0A5B8MY61"/>
<evidence type="ECO:0000313" key="6">
    <source>
        <dbReference type="EMBL" id="QDZ25708.1"/>
    </source>
</evidence>
<keyword evidence="3 5" id="KW-1133">Transmembrane helix</keyword>
<evidence type="ECO:0000256" key="5">
    <source>
        <dbReference type="SAM" id="Phobius"/>
    </source>
</evidence>
<evidence type="ECO:0000256" key="2">
    <source>
        <dbReference type="ARBA" id="ARBA00022692"/>
    </source>
</evidence>
<dbReference type="EMBL" id="CP031051">
    <property type="protein sequence ID" value="QDZ25708.1"/>
    <property type="molecule type" value="Genomic_DNA"/>
</dbReference>
<sequence length="93" mass="10219">MLGAYGAHLFSPSDPKYIKVYDTANNYHLFHNLLLAVAPYTRRPNLIGFLCVCGIVLFSGSCYATALTENMQFGWGAPFGGLCFMSAWALLAF</sequence>
<evidence type="ECO:0008006" key="8">
    <source>
        <dbReference type="Google" id="ProtNLM"/>
    </source>
</evidence>
<dbReference type="PANTHER" id="PTHR43461">
    <property type="entry name" value="TRANSMEMBRANE PROTEIN 256"/>
    <property type="match status" value="1"/>
</dbReference>
<dbReference type="Pfam" id="PF04241">
    <property type="entry name" value="DUF423"/>
    <property type="match status" value="1"/>
</dbReference>
<feature type="transmembrane region" description="Helical" evidence="5">
    <location>
        <begin position="46"/>
        <end position="66"/>
    </location>
</feature>
<dbReference type="InterPro" id="IPR006696">
    <property type="entry name" value="DUF423"/>
</dbReference>
<dbReference type="PANTHER" id="PTHR43461:SF1">
    <property type="entry name" value="TRANSMEMBRANE PROTEIN 256"/>
    <property type="match status" value="1"/>
</dbReference>
<evidence type="ECO:0000256" key="1">
    <source>
        <dbReference type="ARBA" id="ARBA00004141"/>
    </source>
</evidence>
<keyword evidence="4 5" id="KW-0472">Membrane</keyword>
<keyword evidence="2 5" id="KW-0812">Transmembrane</keyword>
<protein>
    <recommendedName>
        <fullName evidence="8">Transmembrane protein</fullName>
    </recommendedName>
</protein>
<evidence type="ECO:0000256" key="4">
    <source>
        <dbReference type="ARBA" id="ARBA00023136"/>
    </source>
</evidence>
<feature type="transmembrane region" description="Helical" evidence="5">
    <location>
        <begin position="72"/>
        <end position="91"/>
    </location>
</feature>
<comment type="subcellular location">
    <subcellularLocation>
        <location evidence="1">Membrane</location>
        <topology evidence="1">Multi-pass membrane protein</topology>
    </subcellularLocation>
</comment>
<organism evidence="6 7">
    <name type="scientific">Chloropicon primus</name>
    <dbReference type="NCBI Taxonomy" id="1764295"/>
    <lineage>
        <taxon>Eukaryota</taxon>
        <taxon>Viridiplantae</taxon>
        <taxon>Chlorophyta</taxon>
        <taxon>Chloropicophyceae</taxon>
        <taxon>Chloropicales</taxon>
        <taxon>Chloropicaceae</taxon>
        <taxon>Chloropicon</taxon>
    </lineage>
</organism>
<accession>A0A5B8MY61</accession>
<dbReference type="OrthoDB" id="269173at2759"/>
<evidence type="ECO:0000256" key="3">
    <source>
        <dbReference type="ARBA" id="ARBA00022989"/>
    </source>
</evidence>